<dbReference type="CDD" id="cd23669">
    <property type="entry name" value="GH55_SacteLam55A-like"/>
    <property type="match status" value="1"/>
</dbReference>
<dbReference type="EMBL" id="CAJNJA010050697">
    <property type="protein sequence ID" value="CAE7842285.1"/>
    <property type="molecule type" value="Genomic_DNA"/>
</dbReference>
<evidence type="ECO:0000313" key="3">
    <source>
        <dbReference type="Proteomes" id="UP000601435"/>
    </source>
</evidence>
<dbReference type="OrthoDB" id="5959761at2759"/>
<reference evidence="2" key="1">
    <citation type="submission" date="2021-02" db="EMBL/GenBank/DDBJ databases">
        <authorList>
            <person name="Dougan E. K."/>
            <person name="Rhodes N."/>
            <person name="Thang M."/>
            <person name="Chan C."/>
        </authorList>
    </citation>
    <scope>NUCLEOTIDE SEQUENCE</scope>
</reference>
<dbReference type="Gene3D" id="2.160.20.10">
    <property type="entry name" value="Single-stranded right-handed beta-helix, Pectin lyase-like"/>
    <property type="match status" value="1"/>
</dbReference>
<evidence type="ECO:0000256" key="1">
    <source>
        <dbReference type="SAM" id="Phobius"/>
    </source>
</evidence>
<protein>
    <submittedName>
        <fullName evidence="2">Uncharacterized protein</fullName>
    </submittedName>
</protein>
<proteinExistence type="predicted"/>
<organism evidence="2 3">
    <name type="scientific">Symbiodinium necroappetens</name>
    <dbReference type="NCBI Taxonomy" id="1628268"/>
    <lineage>
        <taxon>Eukaryota</taxon>
        <taxon>Sar</taxon>
        <taxon>Alveolata</taxon>
        <taxon>Dinophyceae</taxon>
        <taxon>Suessiales</taxon>
        <taxon>Symbiodiniaceae</taxon>
        <taxon>Symbiodinium</taxon>
    </lineage>
</organism>
<name>A0A812ZY62_9DINO</name>
<keyword evidence="1" id="KW-1133">Transmembrane helix</keyword>
<feature type="transmembrane region" description="Helical" evidence="1">
    <location>
        <begin position="768"/>
        <end position="789"/>
    </location>
</feature>
<keyword evidence="3" id="KW-1185">Reference proteome</keyword>
<comment type="caution">
    <text evidence="2">The sequence shown here is derived from an EMBL/GenBank/DDBJ whole genome shotgun (WGS) entry which is preliminary data.</text>
</comment>
<dbReference type="SUPFAM" id="SSF51126">
    <property type="entry name" value="Pectin lyase-like"/>
    <property type="match status" value="1"/>
</dbReference>
<dbReference type="InterPro" id="IPR012334">
    <property type="entry name" value="Pectin_lyas_fold"/>
</dbReference>
<keyword evidence="1" id="KW-0812">Transmembrane</keyword>
<dbReference type="Proteomes" id="UP000601435">
    <property type="component" value="Unassembled WGS sequence"/>
</dbReference>
<evidence type="ECO:0000313" key="2">
    <source>
        <dbReference type="EMBL" id="CAE7842285.1"/>
    </source>
</evidence>
<dbReference type="InterPro" id="IPR011050">
    <property type="entry name" value="Pectin_lyase_fold/virulence"/>
</dbReference>
<accession>A0A812ZY62</accession>
<gene>
    <name evidence="2" type="ORF">SNEC2469_LOCUS25602</name>
</gene>
<sequence length="827" mass="91432">MDWGAFKKREAVAKLLSIFWKATLRKHGFGIDGAGFPNLLQVVKDVGLETSGKSAAVRPAFWLLGSSRQRGQAPLRAALLMVRQRAPPILRLLVVLVGLAKSHEAEDGRESRQWYSRIPEIVVLDPSMSSKELKAKLSEVKDATSHFGPARRAVLLKPGVYPHDMWIDIGYYTTVAGVGRGPESVVVPDAWVSNDITDQATNNFWRSLEGVTVTAGRTMWAVSQAAPLRRAIVKNELWLSHKAGYSSGGFMSDVEVNGKLVMGTQQQWYARQVSLPPEGLYCTGGWNYIFQGAVGLDKKDMHACDGGMTEKVSQVSGIPRSAEKPYLVFEETSDWKIYVPKMLKNPAPGAIGKDRESHIDRALYIDSDVFIATPDMSASDINRGMATKEGMLLTPGIYRLDEPLVITSSGFVLLGIGFPTLVSPPGRSCLQVTDFLNDVRIAGIMLDAATPVLGFYAEPLLQWGSRGETDARSAEASTGVASDIFARVGAFKYLGLGCAPVRANTLMEFNSDNLIIDNVWAWHADHDDCSNFTMTPNNNEKEPMLQHKFKSDKCWSQHGVVVNGRNIIAFGVAVEHIIDGHLLVWNGEDGQLYFFQAELPYHSRLNLESRYAAYVVPPQVFNHFGVGIGVYIIGGHPAYAALEISAFTDIRKVLTVVIGKQNQLFRHQVCQVMLDGSRICHQPTHCQWARCYLATLPHGDVEFYTSGRIRPMVLPNVHLLPQPEIKQRLILDAEKRKEVSVDFEDTEAETKFAIKDDQDRHPRPNQRFASLAMAVSLPLGAAALLLLAVRATFIFLRSRSDACNDDEALSLRQTAHESEGTMTVTLI</sequence>
<dbReference type="InterPro" id="IPR059186">
    <property type="entry name" value="SACTE_4363"/>
</dbReference>
<keyword evidence="1" id="KW-0472">Membrane</keyword>
<dbReference type="AlphaFoldDB" id="A0A812ZY62"/>